<dbReference type="InterPro" id="IPR025632">
    <property type="entry name" value="DUF4290"/>
</dbReference>
<accession>A0A381RHQ5</accession>
<dbReference type="EMBL" id="UINC01001897">
    <property type="protein sequence ID" value="SUZ90468.1"/>
    <property type="molecule type" value="Genomic_DNA"/>
</dbReference>
<organism evidence="1">
    <name type="scientific">marine metagenome</name>
    <dbReference type="NCBI Taxonomy" id="408172"/>
    <lineage>
        <taxon>unclassified sequences</taxon>
        <taxon>metagenomes</taxon>
        <taxon>ecological metagenomes</taxon>
    </lineage>
</organism>
<dbReference type="Pfam" id="PF14123">
    <property type="entry name" value="DUF4290"/>
    <property type="match status" value="1"/>
</dbReference>
<evidence type="ECO:0000313" key="1">
    <source>
        <dbReference type="EMBL" id="SUZ90468.1"/>
    </source>
</evidence>
<gene>
    <name evidence="1" type="ORF">METZ01_LOCUS43322</name>
</gene>
<proteinExistence type="predicted"/>
<sequence length="215" mass="25532">MIENLEYNTERTKLIIPEYGRHLHKMIDQALACDNKDERNKIAKAIIGVMGNLNPHLRDVPDFQHKLWDQLFIMSDFKLDVDSPYPLPSKEVFSQRPDKLDYPQNFPKYRFYGNNIKRMIDVAIGWEEDEMRKQLVYVIANHMKKCFLNWNKDTVEDDVIYEHLLELSDGKLIVDSSNKPLSDSKNLIKLTNKKFTKHSSKNKKPYRNYKKRNNN</sequence>
<reference evidence="1" key="1">
    <citation type="submission" date="2018-05" db="EMBL/GenBank/DDBJ databases">
        <authorList>
            <person name="Lanie J.A."/>
            <person name="Ng W.-L."/>
            <person name="Kazmierczak K.M."/>
            <person name="Andrzejewski T.M."/>
            <person name="Davidsen T.M."/>
            <person name="Wayne K.J."/>
            <person name="Tettelin H."/>
            <person name="Glass J.I."/>
            <person name="Rusch D."/>
            <person name="Podicherti R."/>
            <person name="Tsui H.-C.T."/>
            <person name="Winkler M.E."/>
        </authorList>
    </citation>
    <scope>NUCLEOTIDE SEQUENCE</scope>
</reference>
<dbReference type="AlphaFoldDB" id="A0A381RHQ5"/>
<protein>
    <recommendedName>
        <fullName evidence="2">Methionyl-tRNA formyltransferase</fullName>
    </recommendedName>
</protein>
<evidence type="ECO:0008006" key="2">
    <source>
        <dbReference type="Google" id="ProtNLM"/>
    </source>
</evidence>
<name>A0A381RHQ5_9ZZZZ</name>